<dbReference type="Pfam" id="PF01835">
    <property type="entry name" value="MG2"/>
    <property type="match status" value="1"/>
</dbReference>
<sequence>MRKHIYKIWLMLLCVLFVACSDNKSVSSYTQEIATMPKILITFNEPITTQDKQGSIHTADKNDKIIALNGEAIRADYAFKSTYELLIIPSVPALKPNAEYRLEIKLSKLVDSMLEDNLNLKLHTKPTEVLSASLEPDYIDEKSFYLNARISLSQIIDTSDIREALKAQSVDFKAKIISLSDDAGSQIPFSFESQKDEINIQSEALPIEQAPKTYTLTLKADYFGFEEDEVLRYVRTARGLEVEDIAANSSQKPSITISFSQILADNANIQDFISITPNIAANIAKSGNKLIISAPFGIAKPYTVRVKEGIKSIDGLELKSPREERIIFEPLPPSLVFSQQGVFLPTIADKKLSFKSINVNRVHLKISRIYPNNITAYLYKQNLIGDVKYNANNAYDEYDTYGIYSDFEQLGDVVFEQSFDIPNQANEWIQNQLDFSALKAKEGIFIVELSFGADDVDAKSLKAQSYDNAYFLRKNGTIQKHLIFSNIALIAQRINDKLEVFALDIASNKPLSQVQIQAISHKNQSIAKANTNEQGIATFENLKDVMYLSATKGDSTTILRLNAPLALDSFDVKGLESTQGVNAYIYTDRGVYRPGEKAHINIIARADSKPITHPIYISITSPQGKKVVDKQKLTDNLFGFFNYEFDTDKNAPTGVWRIQADVGGSAFWHNVSLESVVPNRIKVELKTDEELTQAQIAEYDSIPYAISSSYLFGAPAANLTYTNQMYIQGVDFTPKVYRDYTFANPSSLRYSFNDTQEGQLDSKGFVEGIFNVNDLEHLNQNLRAFMSVKVFENGGRYVMARKNIDITLFDSFVGIKAPKAEVSLDSHLKIPIIVLSKDSQKLLANRPLTYRIYHSAHSWWWDYDSYDSFARSMKSSRHTKLIQEGSLTSSDKPIMLDFTPTQHGEMLLEVEDMQNHNTSAVLFYVGMSGEPSLNPKANTLAIKADKSQYQAGERAKISFESVQDAKALVSVVSANKVLERFWLDTKDTESSFELLLKDSYAPNVYVSVSVLQDYKKLDNDRAQRLYGVIPIMVENTESKLNLALQAPQSIRPNTDFSIKLSNKESKKVAYSVAVVDEGLLNLTDFISPNPWAYFYQKLAFMLESFDNYDLIIGRDMGQIHKVFKVGGDMMLASAQRKDLSQAQRFKPVAFYTPPIMSDEQGRAEVTYKMPAYMGSVRIMAVALNDTSYGAAAQNMQVSAPVAMLSTIPRSLKIGDVFSLAIEVVPTQHKAGKTTLKLTSGDKIHLDKQTFTLDFSDTASQIVHTNAKVSPDSIGQDFIDIVLENGDFTMQERTDIDILPFNPYTTLSKKFTLEPNATLTLQNPKHYIKDSQMGYVLISQSPIMGIEHRLRWLIRYPYGCIEQTTSSLISQLFLHLSGADSINKAQIVKDINAGISRIATFQTTDGGFAYWQGGNSADAWGSAYAGHFLLLAKAQGYYVPQDMLKAWINYETYYVKNAPAKQAIYPLYLLSLAGEPQLGLLNYIYEHNFNDLDISDKWLLAAAYKLASIDDIAQKITHNLPTKSPKHDESYYKDSYGSNLRDDAIILKAYTDIYKTPKAELAAYIQEQLEGQEWYSTQTLGFSLLALAGNNASVKADSITPMKFSLAGKVYDEALDSIKVPFSAETAKLISQSDKPLYVNQVWEGILLEKDIKPNAQKIALSREFYDEQGKPIDVSSLPSGSSFYLSLTLTNANKAVDIKNVAITQILPSGWEIENTRLSDEYLPNFARNDADYTDMRDDRVMWFLDFNSQKAAERKIFVKINTITPGEYVLPPATAEAMYDNSFLANTASLPVVITSK</sequence>
<keyword evidence="2 3" id="KW-0732">Signal</keyword>
<dbReference type="Proteomes" id="UP000029733">
    <property type="component" value="Unassembled WGS sequence"/>
</dbReference>
<dbReference type="InterPro" id="IPR049120">
    <property type="entry name" value="A2M_bMG2"/>
</dbReference>
<dbReference type="InterPro" id="IPR008930">
    <property type="entry name" value="Terpenoid_cyclase/PrenylTrfase"/>
</dbReference>
<dbReference type="InterPro" id="IPR041246">
    <property type="entry name" value="Bact_MG10"/>
</dbReference>
<feature type="domain" description="Alpha-2-macroglobulin bait region" evidence="4">
    <location>
        <begin position="940"/>
        <end position="1082"/>
    </location>
</feature>
<dbReference type="PANTHER" id="PTHR40094:SF1">
    <property type="entry name" value="UBIQUITIN DOMAIN-CONTAINING PROTEIN"/>
    <property type="match status" value="1"/>
</dbReference>
<dbReference type="SMART" id="SM01360">
    <property type="entry name" value="A2M"/>
    <property type="match status" value="1"/>
</dbReference>
<dbReference type="InterPro" id="IPR001599">
    <property type="entry name" value="Macroglobln_a2"/>
</dbReference>
<evidence type="ECO:0000256" key="2">
    <source>
        <dbReference type="ARBA" id="ARBA00022729"/>
    </source>
</evidence>
<feature type="signal peptide" evidence="3">
    <location>
        <begin position="1"/>
        <end position="21"/>
    </location>
</feature>
<dbReference type="Pfam" id="PF17973">
    <property type="entry name" value="bMG10"/>
    <property type="match status" value="1"/>
</dbReference>
<dbReference type="SMART" id="SM01419">
    <property type="entry name" value="Thiol-ester_cl"/>
    <property type="match status" value="1"/>
</dbReference>
<dbReference type="Pfam" id="PF17962">
    <property type="entry name" value="bMG6"/>
    <property type="match status" value="1"/>
</dbReference>
<comment type="similarity">
    <text evidence="1">Belongs to the protease inhibitor I39 (alpha-2-macroglobulin) family. Bacterial alpha-2-macroglobulin subfamily.</text>
</comment>
<dbReference type="Pfam" id="PF11974">
    <property type="entry name" value="bMG3"/>
    <property type="match status" value="1"/>
</dbReference>
<organism evidence="6 7">
    <name type="scientific">Helicobacter jaachi</name>
    <dbReference type="NCBI Taxonomy" id="1677920"/>
    <lineage>
        <taxon>Bacteria</taxon>
        <taxon>Pseudomonadati</taxon>
        <taxon>Campylobacterota</taxon>
        <taxon>Epsilonproteobacteria</taxon>
        <taxon>Campylobacterales</taxon>
        <taxon>Helicobacteraceae</taxon>
        <taxon>Helicobacter</taxon>
    </lineage>
</organism>
<dbReference type="Gene3D" id="2.60.40.1930">
    <property type="match status" value="1"/>
</dbReference>
<dbReference type="PROSITE" id="PS51257">
    <property type="entry name" value="PROKAR_LIPOPROTEIN"/>
    <property type="match status" value="1"/>
</dbReference>
<dbReference type="Pfam" id="PF00207">
    <property type="entry name" value="A2M"/>
    <property type="match status" value="1"/>
</dbReference>
<dbReference type="EMBL" id="JRPR02000002">
    <property type="protein sequence ID" value="TLD96928.1"/>
    <property type="molecule type" value="Genomic_DNA"/>
</dbReference>
<dbReference type="InterPro" id="IPR002890">
    <property type="entry name" value="MG2"/>
</dbReference>
<protein>
    <submittedName>
        <fullName evidence="6">Alpha-2-macroglobulin family protein</fullName>
    </submittedName>
</protein>
<dbReference type="Pfam" id="PF21142">
    <property type="entry name" value="A2M_bMG2"/>
    <property type="match status" value="1"/>
</dbReference>
<dbReference type="GO" id="GO:0005615">
    <property type="term" value="C:extracellular space"/>
    <property type="evidence" value="ECO:0007669"/>
    <property type="project" value="InterPro"/>
</dbReference>
<dbReference type="Pfam" id="PF17972">
    <property type="entry name" value="bMG5"/>
    <property type="match status" value="1"/>
</dbReference>
<feature type="domain" description="Alpha-2-macroglobulin" evidence="5">
    <location>
        <begin position="1148"/>
        <end position="1237"/>
    </location>
</feature>
<dbReference type="InterPro" id="IPR041462">
    <property type="entry name" value="Bact_A2M_MG6"/>
</dbReference>
<evidence type="ECO:0000256" key="1">
    <source>
        <dbReference type="ARBA" id="ARBA00010556"/>
    </source>
</evidence>
<reference evidence="6 7" key="1">
    <citation type="journal article" date="2014" name="Genome Announc.">
        <title>Draft genome sequences of eight enterohepatic helicobacter species isolated from both laboratory and wild rodents.</title>
        <authorList>
            <person name="Sheh A."/>
            <person name="Shen Z."/>
            <person name="Fox J.G."/>
        </authorList>
    </citation>
    <scope>NUCLEOTIDE SEQUENCE [LARGE SCALE GENOMIC DNA]</scope>
    <source>
        <strain evidence="6 7">MIT 09-6949</strain>
    </source>
</reference>
<evidence type="ECO:0000259" key="5">
    <source>
        <dbReference type="SMART" id="SM01360"/>
    </source>
</evidence>
<keyword evidence="7" id="KW-1185">Reference proteome</keyword>
<feature type="chain" id="PRO_5020439930" evidence="3">
    <location>
        <begin position="22"/>
        <end position="1798"/>
    </location>
</feature>
<dbReference type="InterPro" id="IPR051802">
    <property type="entry name" value="YfhM-like"/>
</dbReference>
<dbReference type="InterPro" id="IPR011626">
    <property type="entry name" value="Alpha-macroglobulin_TED"/>
</dbReference>
<name>A0A4U8TCF5_9HELI</name>
<accession>A0A4U8TCF5</accession>
<dbReference type="InterPro" id="IPR047565">
    <property type="entry name" value="Alpha-macroglob_thiol-ester_cl"/>
</dbReference>
<evidence type="ECO:0000313" key="7">
    <source>
        <dbReference type="Proteomes" id="UP000029733"/>
    </source>
</evidence>
<dbReference type="PANTHER" id="PTHR40094">
    <property type="entry name" value="ALPHA-2-MACROGLOBULIN HOMOLOG"/>
    <property type="match status" value="1"/>
</dbReference>
<dbReference type="RefSeq" id="WP_138109832.1">
    <property type="nucleotide sequence ID" value="NZ_JRPR02000002.1"/>
</dbReference>
<dbReference type="InterPro" id="IPR021868">
    <property type="entry name" value="Alpha_2_Macroglob_MG3"/>
</dbReference>
<dbReference type="InterPro" id="IPR041203">
    <property type="entry name" value="Bact_A2M_MG5"/>
</dbReference>
<dbReference type="GO" id="GO:0004866">
    <property type="term" value="F:endopeptidase inhibitor activity"/>
    <property type="evidence" value="ECO:0007669"/>
    <property type="project" value="InterPro"/>
</dbReference>
<dbReference type="CDD" id="cd02891">
    <property type="entry name" value="A2M_like"/>
    <property type="match status" value="1"/>
</dbReference>
<evidence type="ECO:0000259" key="4">
    <source>
        <dbReference type="SMART" id="SM01359"/>
    </source>
</evidence>
<proteinExistence type="inferred from homology"/>
<dbReference type="STRING" id="1677920.LS71_04370"/>
<gene>
    <name evidence="6" type="ORF">LS71_004880</name>
</gene>
<dbReference type="SMART" id="SM01359">
    <property type="entry name" value="A2M_N_2"/>
    <property type="match status" value="1"/>
</dbReference>
<dbReference type="OrthoDB" id="9767116at2"/>
<evidence type="ECO:0000313" key="6">
    <source>
        <dbReference type="EMBL" id="TLD96928.1"/>
    </source>
</evidence>
<dbReference type="Pfam" id="PF07678">
    <property type="entry name" value="TED_complement"/>
    <property type="match status" value="1"/>
</dbReference>
<dbReference type="SUPFAM" id="SSF48239">
    <property type="entry name" value="Terpenoid cyclases/Protein prenyltransferases"/>
    <property type="match status" value="1"/>
</dbReference>
<dbReference type="InterPro" id="IPR011625">
    <property type="entry name" value="A2M_N_BRD"/>
</dbReference>
<dbReference type="Pfam" id="PF07703">
    <property type="entry name" value="A2M_BRD"/>
    <property type="match status" value="1"/>
</dbReference>
<comment type="caution">
    <text evidence="6">The sequence shown here is derived from an EMBL/GenBank/DDBJ whole genome shotgun (WGS) entry which is preliminary data.</text>
</comment>
<evidence type="ECO:0000256" key="3">
    <source>
        <dbReference type="SAM" id="SignalP"/>
    </source>
</evidence>
<dbReference type="Gene3D" id="1.50.10.20">
    <property type="match status" value="1"/>
</dbReference>